<dbReference type="KEGG" id="aman:B6F84_02705"/>
<evidence type="ECO:0000313" key="2">
    <source>
        <dbReference type="Proteomes" id="UP000193404"/>
    </source>
</evidence>
<dbReference type="AlphaFoldDB" id="A0A1W6JXW6"/>
<dbReference type="GeneID" id="41589794"/>
<accession>A0A1W6JXW6</accession>
<gene>
    <name evidence="1" type="ORF">B6F84_02705</name>
</gene>
<dbReference type="STRING" id="282676.B6F84_02705"/>
<dbReference type="Proteomes" id="UP000193404">
    <property type="component" value="Chromosome"/>
</dbReference>
<protein>
    <submittedName>
        <fullName evidence="1">Uncharacterized protein</fullName>
    </submittedName>
</protein>
<dbReference type="RefSeq" id="WP_148690800.1">
    <property type="nucleotide sequence ID" value="NZ_CP020477.1"/>
</dbReference>
<evidence type="ECO:0000313" key="1">
    <source>
        <dbReference type="EMBL" id="ARM75044.1"/>
    </source>
</evidence>
<reference evidence="1 2" key="1">
    <citation type="submission" date="2017-03" db="EMBL/GenBank/DDBJ databases">
        <title>Sulfur activation and transportation mechanism of thermophilic Archaea Acidianus manzaensis YN-25.</title>
        <authorList>
            <person name="Ma Y."/>
            <person name="Yang Y."/>
            <person name="Xia J."/>
        </authorList>
    </citation>
    <scope>NUCLEOTIDE SEQUENCE [LARGE SCALE GENOMIC DNA]</scope>
    <source>
        <strain evidence="1 2">YN-25</strain>
    </source>
</reference>
<keyword evidence="2" id="KW-1185">Reference proteome</keyword>
<dbReference type="EMBL" id="CP020477">
    <property type="protein sequence ID" value="ARM75044.1"/>
    <property type="molecule type" value="Genomic_DNA"/>
</dbReference>
<proteinExistence type="predicted"/>
<sequence>MISIASDRSFNSEIDHIIDTIIDLKRKYNLNIEHKIFGNILEFRMKSKNSYNEIKFVIRRDNKLTVDIFSENDSFLGEILWKV</sequence>
<organism evidence="1 2">
    <name type="scientific">Acidianus manzaensis</name>
    <dbReference type="NCBI Taxonomy" id="282676"/>
    <lineage>
        <taxon>Archaea</taxon>
        <taxon>Thermoproteota</taxon>
        <taxon>Thermoprotei</taxon>
        <taxon>Sulfolobales</taxon>
        <taxon>Sulfolobaceae</taxon>
        <taxon>Acidianus</taxon>
    </lineage>
</organism>
<name>A0A1W6JXW6_9CREN</name>